<dbReference type="EMBL" id="BGPR01038410">
    <property type="protein sequence ID" value="GBO14243.1"/>
    <property type="molecule type" value="Genomic_DNA"/>
</dbReference>
<accession>A0A4Y2UNJ0</accession>
<keyword evidence="2" id="KW-1185">Reference proteome</keyword>
<dbReference type="AlphaFoldDB" id="A0A4Y2UNJ0"/>
<dbReference type="OrthoDB" id="8069008at2759"/>
<organism evidence="1 2">
    <name type="scientific">Araneus ventricosus</name>
    <name type="common">Orbweaver spider</name>
    <name type="synonym">Epeira ventricosa</name>
    <dbReference type="NCBI Taxonomy" id="182803"/>
    <lineage>
        <taxon>Eukaryota</taxon>
        <taxon>Metazoa</taxon>
        <taxon>Ecdysozoa</taxon>
        <taxon>Arthropoda</taxon>
        <taxon>Chelicerata</taxon>
        <taxon>Arachnida</taxon>
        <taxon>Araneae</taxon>
        <taxon>Araneomorphae</taxon>
        <taxon>Entelegynae</taxon>
        <taxon>Araneoidea</taxon>
        <taxon>Araneidae</taxon>
        <taxon>Araneus</taxon>
    </lineage>
</organism>
<name>A0A4Y2UNJ0_ARAVE</name>
<evidence type="ECO:0000313" key="1">
    <source>
        <dbReference type="EMBL" id="GBO14243.1"/>
    </source>
</evidence>
<dbReference type="Proteomes" id="UP000499080">
    <property type="component" value="Unassembled WGS sequence"/>
</dbReference>
<evidence type="ECO:0008006" key="3">
    <source>
        <dbReference type="Google" id="ProtNLM"/>
    </source>
</evidence>
<protein>
    <recommendedName>
        <fullName evidence="3">Reverse transcriptase Ty1/copia-type domain-containing protein</fullName>
    </recommendedName>
</protein>
<evidence type="ECO:0000313" key="2">
    <source>
        <dbReference type="Proteomes" id="UP000499080"/>
    </source>
</evidence>
<proteinExistence type="predicted"/>
<sequence>MVFIKYLSDVLKGSIGYPQSKAKCLSTNLACNVPNSYLEAKNSADWQNWEFAMNNELDSLNKQKVWEIVDRSVKTKIVKSKWMYSLKQSDDGETKYKARLVAARFNQIKPAGVASPKLSRILPKKVAVSPPTAWIN</sequence>
<comment type="caution">
    <text evidence="1">The sequence shown here is derived from an EMBL/GenBank/DDBJ whole genome shotgun (WGS) entry which is preliminary data.</text>
</comment>
<gene>
    <name evidence="1" type="ORF">AVEN_236811_1</name>
</gene>
<reference evidence="1 2" key="1">
    <citation type="journal article" date="2019" name="Sci. Rep.">
        <title>Orb-weaving spider Araneus ventricosus genome elucidates the spidroin gene catalogue.</title>
        <authorList>
            <person name="Kono N."/>
            <person name="Nakamura H."/>
            <person name="Ohtoshi R."/>
            <person name="Moran D.A.P."/>
            <person name="Shinohara A."/>
            <person name="Yoshida Y."/>
            <person name="Fujiwara M."/>
            <person name="Mori M."/>
            <person name="Tomita M."/>
            <person name="Arakawa K."/>
        </authorList>
    </citation>
    <scope>NUCLEOTIDE SEQUENCE [LARGE SCALE GENOMIC DNA]</scope>
</reference>